<reference evidence="1 2" key="1">
    <citation type="submission" date="2018-06" db="EMBL/GenBank/DDBJ databases">
        <title>Genomic insight into two independent archaeal endosymbiosis events.</title>
        <authorList>
            <person name="Lind A.E."/>
            <person name="Lewis W.H."/>
            <person name="Spang A."/>
            <person name="Guy L."/>
            <person name="Embley M.T."/>
            <person name="Ettema T.J.G."/>
        </authorList>
    </citation>
    <scope>NUCLEOTIDE SEQUENCE [LARGE SCALE GENOMIC DNA]</scope>
    <source>
        <strain evidence="1">NOE</strain>
    </source>
</reference>
<keyword evidence="2" id="KW-1185">Reference proteome</keyword>
<evidence type="ECO:0008006" key="3">
    <source>
        <dbReference type="Google" id="ProtNLM"/>
    </source>
</evidence>
<dbReference type="EMBL" id="NIZT01000009">
    <property type="protein sequence ID" value="RBQ24160.1"/>
    <property type="molecule type" value="Genomic_DNA"/>
</dbReference>
<dbReference type="Proteomes" id="UP000253099">
    <property type="component" value="Unassembled WGS sequence"/>
</dbReference>
<evidence type="ECO:0000313" key="2">
    <source>
        <dbReference type="Proteomes" id="UP000253099"/>
    </source>
</evidence>
<organism evidence="1 2">
    <name type="scientific">Candidatus Methanobinarius endosymbioticus</name>
    <dbReference type="NCBI Taxonomy" id="2006182"/>
    <lineage>
        <taxon>Archaea</taxon>
        <taxon>Methanobacteriati</taxon>
        <taxon>Methanobacteriota</taxon>
        <taxon>Methanomada group</taxon>
        <taxon>Methanobacteria</taxon>
        <taxon>Methanobacteriales</taxon>
        <taxon>Methanobacteriaceae</taxon>
        <taxon>Candidatus Methanobinarius</taxon>
    </lineage>
</organism>
<protein>
    <recommendedName>
        <fullName evidence="3">Right handed beta helix domain-containing protein</fullName>
    </recommendedName>
</protein>
<name>A0A366MEQ1_9EURY</name>
<dbReference type="InterPro" id="IPR011050">
    <property type="entry name" value="Pectin_lyase_fold/virulence"/>
</dbReference>
<dbReference type="SUPFAM" id="SSF51126">
    <property type="entry name" value="Pectin lyase-like"/>
    <property type="match status" value="1"/>
</dbReference>
<accession>A0A366MEQ1</accession>
<proteinExistence type="predicted"/>
<evidence type="ECO:0000313" key="1">
    <source>
        <dbReference type="EMBL" id="RBQ24160.1"/>
    </source>
</evidence>
<gene>
    <name evidence="1" type="ORF">ALNOE001_03960</name>
</gene>
<dbReference type="AlphaFoldDB" id="A0A366MEQ1"/>
<sequence>MGLIVNRDIQIIGKNKNVIIDGENLRNIFTLKAGSKLSLINITIQNSLNSAIYTQRDIKTGLTKILLIDSKFYNNNGKHSGGIIYIEDNGEKSINNFVFEN</sequence>
<comment type="caution">
    <text evidence="1">The sequence shown here is derived from an EMBL/GenBank/DDBJ whole genome shotgun (WGS) entry which is preliminary data.</text>
</comment>